<reference evidence="2 3" key="1">
    <citation type="submission" date="2016-11" db="EMBL/GenBank/DDBJ databases">
        <title>The macronuclear genome of Stentor coeruleus: a giant cell with tiny introns.</title>
        <authorList>
            <person name="Slabodnick M."/>
            <person name="Ruby J.G."/>
            <person name="Reiff S.B."/>
            <person name="Swart E.C."/>
            <person name="Gosai S."/>
            <person name="Prabakaran S."/>
            <person name="Witkowska E."/>
            <person name="Larue G.E."/>
            <person name="Fisher S."/>
            <person name="Freeman R.M."/>
            <person name="Gunawardena J."/>
            <person name="Chu W."/>
            <person name="Stover N.A."/>
            <person name="Gregory B.D."/>
            <person name="Nowacki M."/>
            <person name="Derisi J."/>
            <person name="Roy S.W."/>
            <person name="Marshall W.F."/>
            <person name="Sood P."/>
        </authorList>
    </citation>
    <scope>NUCLEOTIDE SEQUENCE [LARGE SCALE GENOMIC DNA]</scope>
    <source>
        <strain evidence="2">WM001</strain>
    </source>
</reference>
<sequence length="536" mass="62014">MNIQTKESLVIKGGKTRIVLGFALLGGKSQFCDMFMVTCFGVDFYKITEKPLKVSNVRGYQFPISDFWFDSDEGILIAHSPNSLEITPFFIYQTRGAKYFQGPSFNLNQKYLDNGFFPSLHSNNLSEIPIQPLDKPQLLLAKIYNSNYLLNLDGIRGILNLYKIEQDAPSSVLLTIKLKPGGVSLRVIDNLIIIHNYGPQESYVYDIKKHIDAEKCMILVKHRGLLNSDNESFQVRYNSEIDPHFLVINKDYYVDPIENRVLVLRIDVESLIKEYPNPIDSVLFLLRRDKCLSLAYKLLCQCLESKIQITILTWFFNVTNSVYKETAMLRKSQKRTEITQGMLKNEPQSPRKSERSENQLKSSWGMTILLQSDVFLHVFKPFYKSKIDFLYLSQVLLAYIYSLITQDLHVHISHHYLLLKTLIKLKNFPLIHSLIEYRMIGNNTEIGLMLCSLENGIEKYPELFNIGIDMLYALKDYTNIVKVLIQKGDLFDAILLIKTYNFEYDEMALKDKAQELGYEEVLNDTLSEIESKNKDL</sequence>
<organism evidence="2 3">
    <name type="scientific">Stentor coeruleus</name>
    <dbReference type="NCBI Taxonomy" id="5963"/>
    <lineage>
        <taxon>Eukaryota</taxon>
        <taxon>Sar</taxon>
        <taxon>Alveolata</taxon>
        <taxon>Ciliophora</taxon>
        <taxon>Postciliodesmatophora</taxon>
        <taxon>Heterotrichea</taxon>
        <taxon>Heterotrichida</taxon>
        <taxon>Stentoridae</taxon>
        <taxon>Stentor</taxon>
    </lineage>
</organism>
<accession>A0A1R2AQF9</accession>
<protein>
    <recommendedName>
        <fullName evidence="1">Mic1 domain-containing protein</fullName>
    </recommendedName>
</protein>
<gene>
    <name evidence="2" type="ORF">SteCoe_36305</name>
</gene>
<dbReference type="GO" id="GO:0010506">
    <property type="term" value="P:regulation of autophagy"/>
    <property type="evidence" value="ECO:0007669"/>
    <property type="project" value="InterPro"/>
</dbReference>
<dbReference type="Pfam" id="PF07035">
    <property type="entry name" value="RMC1_C"/>
    <property type="match status" value="1"/>
</dbReference>
<dbReference type="AlphaFoldDB" id="A0A1R2AQF9"/>
<dbReference type="InterPro" id="IPR040371">
    <property type="entry name" value="RMC1"/>
</dbReference>
<dbReference type="PANTHER" id="PTHR12897">
    <property type="entry name" value="COLON CANCER-ASSOCIATED PROTEIN MIC1"/>
    <property type="match status" value="1"/>
</dbReference>
<feature type="domain" description="Mic1" evidence="1">
    <location>
        <begin position="294"/>
        <end position="501"/>
    </location>
</feature>
<proteinExistence type="predicted"/>
<name>A0A1R2AQF9_9CILI</name>
<keyword evidence="3" id="KW-1185">Reference proteome</keyword>
<dbReference type="GO" id="GO:0005765">
    <property type="term" value="C:lysosomal membrane"/>
    <property type="evidence" value="ECO:0007669"/>
    <property type="project" value="TreeGrafter"/>
</dbReference>
<dbReference type="GO" id="GO:0035658">
    <property type="term" value="C:Mon1-Ccz1 complex"/>
    <property type="evidence" value="ECO:0007669"/>
    <property type="project" value="InterPro"/>
</dbReference>
<comment type="caution">
    <text evidence="2">The sequence shown here is derived from an EMBL/GenBank/DDBJ whole genome shotgun (WGS) entry which is preliminary data.</text>
</comment>
<evidence type="ECO:0000259" key="1">
    <source>
        <dbReference type="Pfam" id="PF07035"/>
    </source>
</evidence>
<dbReference type="Proteomes" id="UP000187209">
    <property type="component" value="Unassembled WGS sequence"/>
</dbReference>
<dbReference type="GO" id="GO:0031902">
    <property type="term" value="C:late endosome membrane"/>
    <property type="evidence" value="ECO:0007669"/>
    <property type="project" value="TreeGrafter"/>
</dbReference>
<dbReference type="OrthoDB" id="305976at2759"/>
<dbReference type="InterPro" id="IPR009755">
    <property type="entry name" value="RMC1_C"/>
</dbReference>
<dbReference type="EMBL" id="MPUH01001643">
    <property type="protein sequence ID" value="OMJ66751.1"/>
    <property type="molecule type" value="Genomic_DNA"/>
</dbReference>
<dbReference type="PANTHER" id="PTHR12897:SF4">
    <property type="entry name" value="REGULATOR OF MON1-CCZ1 COMPLEX"/>
    <property type="match status" value="1"/>
</dbReference>
<evidence type="ECO:0000313" key="2">
    <source>
        <dbReference type="EMBL" id="OMJ66751.1"/>
    </source>
</evidence>
<evidence type="ECO:0000313" key="3">
    <source>
        <dbReference type="Proteomes" id="UP000187209"/>
    </source>
</evidence>